<feature type="non-terminal residue" evidence="1">
    <location>
        <position position="1"/>
    </location>
</feature>
<proteinExistence type="predicted"/>
<name>A0ACA9N4H7_9GLOM</name>
<reference evidence="1" key="1">
    <citation type="submission" date="2021-06" db="EMBL/GenBank/DDBJ databases">
        <authorList>
            <person name="Kallberg Y."/>
            <person name="Tangrot J."/>
            <person name="Rosling A."/>
        </authorList>
    </citation>
    <scope>NUCLEOTIDE SEQUENCE</scope>
    <source>
        <strain evidence="1">IL203A</strain>
    </source>
</reference>
<comment type="caution">
    <text evidence="1">The sequence shown here is derived from an EMBL/GenBank/DDBJ whole genome shotgun (WGS) entry which is preliminary data.</text>
</comment>
<keyword evidence="2" id="KW-1185">Reference proteome</keyword>
<accession>A0ACA9N4H7</accession>
<dbReference type="EMBL" id="CAJVPU010013661">
    <property type="protein sequence ID" value="CAG8634215.1"/>
    <property type="molecule type" value="Genomic_DNA"/>
</dbReference>
<dbReference type="Proteomes" id="UP000789702">
    <property type="component" value="Unassembled WGS sequence"/>
</dbReference>
<sequence>QSWKKSNNDIFILNEYLHNSQEKVSNPQLYKKFLWIIEKILYYCQKLKLKQDNKVFLRYKKLQDNIANSSNPNKYVIDLLLKYSKIDFKPQLYKEKPELLFPIFKLEKYFKHIGWQIPDYEKYNT</sequence>
<evidence type="ECO:0000313" key="2">
    <source>
        <dbReference type="Proteomes" id="UP000789702"/>
    </source>
</evidence>
<protein>
    <submittedName>
        <fullName evidence="1">7378_t:CDS:1</fullName>
    </submittedName>
</protein>
<evidence type="ECO:0000313" key="1">
    <source>
        <dbReference type="EMBL" id="CAG8634215.1"/>
    </source>
</evidence>
<gene>
    <name evidence="1" type="ORF">DHETER_LOCUS8530</name>
</gene>
<organism evidence="1 2">
    <name type="scientific">Dentiscutata heterogama</name>
    <dbReference type="NCBI Taxonomy" id="1316150"/>
    <lineage>
        <taxon>Eukaryota</taxon>
        <taxon>Fungi</taxon>
        <taxon>Fungi incertae sedis</taxon>
        <taxon>Mucoromycota</taxon>
        <taxon>Glomeromycotina</taxon>
        <taxon>Glomeromycetes</taxon>
        <taxon>Diversisporales</taxon>
        <taxon>Gigasporaceae</taxon>
        <taxon>Dentiscutata</taxon>
    </lineage>
</organism>